<evidence type="ECO:0000313" key="9">
    <source>
        <dbReference type="EMBL" id="ASJ56960.1"/>
    </source>
</evidence>
<evidence type="ECO:0000256" key="7">
    <source>
        <dbReference type="SAM" id="Phobius"/>
    </source>
</evidence>
<evidence type="ECO:0000256" key="4">
    <source>
        <dbReference type="ARBA" id="ARBA00022692"/>
    </source>
</evidence>
<dbReference type="RefSeq" id="WP_088910435.1">
    <property type="nucleotide sequence ID" value="NZ_CP018145.1"/>
</dbReference>
<dbReference type="EMBL" id="CP018145">
    <property type="protein sequence ID" value="ASJ56960.1"/>
    <property type="molecule type" value="Genomic_DNA"/>
</dbReference>
<feature type="transmembrane region" description="Helical" evidence="7">
    <location>
        <begin position="158"/>
        <end position="179"/>
    </location>
</feature>
<keyword evidence="4 7" id="KW-0812">Transmembrane</keyword>
<feature type="transmembrane region" description="Helical" evidence="7">
    <location>
        <begin position="26"/>
        <end position="46"/>
    </location>
</feature>
<evidence type="ECO:0000259" key="8">
    <source>
        <dbReference type="PROSITE" id="PS50850"/>
    </source>
</evidence>
<feature type="transmembrane region" description="Helical" evidence="7">
    <location>
        <begin position="357"/>
        <end position="377"/>
    </location>
</feature>
<feature type="transmembrane region" description="Helical" evidence="7">
    <location>
        <begin position="91"/>
        <end position="110"/>
    </location>
</feature>
<evidence type="ECO:0000256" key="1">
    <source>
        <dbReference type="ARBA" id="ARBA00004651"/>
    </source>
</evidence>
<feature type="transmembrane region" description="Helical" evidence="7">
    <location>
        <begin position="383"/>
        <end position="403"/>
    </location>
</feature>
<feature type="transmembrane region" description="Helical" evidence="7">
    <location>
        <begin position="233"/>
        <end position="257"/>
    </location>
</feature>
<dbReference type="GO" id="GO:0022857">
    <property type="term" value="F:transmembrane transporter activity"/>
    <property type="evidence" value="ECO:0007669"/>
    <property type="project" value="InterPro"/>
</dbReference>
<proteinExistence type="predicted"/>
<feature type="transmembrane region" description="Helical" evidence="7">
    <location>
        <begin position="302"/>
        <end position="321"/>
    </location>
</feature>
<dbReference type="PROSITE" id="PS50850">
    <property type="entry name" value="MFS"/>
    <property type="match status" value="1"/>
</dbReference>
<keyword evidence="6 7" id="KW-0472">Membrane</keyword>
<keyword evidence="5 7" id="KW-1133">Transmembrane helix</keyword>
<evidence type="ECO:0000256" key="5">
    <source>
        <dbReference type="ARBA" id="ARBA00022989"/>
    </source>
</evidence>
<comment type="subcellular location">
    <subcellularLocation>
        <location evidence="1">Cell membrane</location>
        <topology evidence="1">Multi-pass membrane protein</topology>
    </subcellularLocation>
</comment>
<dbReference type="PANTHER" id="PTHR23513:SF6">
    <property type="entry name" value="MAJOR FACILITATOR SUPERFAMILY ASSOCIATED DOMAIN-CONTAINING PROTEIN"/>
    <property type="match status" value="1"/>
</dbReference>
<dbReference type="CDD" id="cd06173">
    <property type="entry name" value="MFS_MefA_like"/>
    <property type="match status" value="1"/>
</dbReference>
<sequence>MPVPNHTPAKKPELHENMSIWRNRPFLVLFFTSTFIACGAKVYELALPLILYDMTQSPVAMTTMKSIEFLPNLLLAMFIGVWVDRFSKKRWSQWMVFGQMVLLFLLYGLTESGHAQVIHYYVAGFFLMAFNYGFHNARVSMIKQVVPTPLLTLANARFSFMGTFIEIMGPAITGFILLLSTLHTGLLITGTAYLLAFIAISFVDRTDAPAPSQGGFWQELRNGWKELLGNRPLWQITVLVIFLNATSGMYDAMIIFFAKDHLRLDNSTLGLVLSVAGLGGLLGSSVVAYLRRRFPIGRIMGMTILLLGCSYLLMVFAQSTWMLCPSLFLTGLISTIENVCIWTFRQETTPAHMIGRISGITGSIFKLGIVFSIYGSGWMTLSFGPWVVFLAAAVGNLVVFLVYRRLALWKLA</sequence>
<keyword evidence="3" id="KW-1003">Cell membrane</keyword>
<dbReference type="Gene3D" id="1.20.1250.20">
    <property type="entry name" value="MFS general substrate transporter like domains"/>
    <property type="match status" value="1"/>
</dbReference>
<dbReference type="PANTHER" id="PTHR23513">
    <property type="entry name" value="INTEGRAL MEMBRANE EFFLUX PROTEIN-RELATED"/>
    <property type="match status" value="1"/>
</dbReference>
<keyword evidence="2" id="KW-0813">Transport</keyword>
<name>A0A220MR27_9BACL</name>
<dbReference type="SUPFAM" id="SSF103473">
    <property type="entry name" value="MFS general substrate transporter"/>
    <property type="match status" value="1"/>
</dbReference>
<dbReference type="Proteomes" id="UP000197781">
    <property type="component" value="Chromosome"/>
</dbReference>
<evidence type="ECO:0000256" key="2">
    <source>
        <dbReference type="ARBA" id="ARBA00022448"/>
    </source>
</evidence>
<dbReference type="KEGG" id="bfm:BP422_27650"/>
<feature type="transmembrane region" description="Helical" evidence="7">
    <location>
        <begin position="269"/>
        <end position="290"/>
    </location>
</feature>
<feature type="transmembrane region" description="Helical" evidence="7">
    <location>
        <begin position="185"/>
        <end position="203"/>
    </location>
</feature>
<protein>
    <submittedName>
        <fullName evidence="9">MFS transporter</fullName>
    </submittedName>
</protein>
<gene>
    <name evidence="9" type="ORF">BP422_27650</name>
</gene>
<dbReference type="InterPro" id="IPR011701">
    <property type="entry name" value="MFS"/>
</dbReference>
<dbReference type="GO" id="GO:0005886">
    <property type="term" value="C:plasma membrane"/>
    <property type="evidence" value="ECO:0007669"/>
    <property type="project" value="UniProtKB-SubCell"/>
</dbReference>
<evidence type="ECO:0000256" key="6">
    <source>
        <dbReference type="ARBA" id="ARBA00023136"/>
    </source>
</evidence>
<feature type="transmembrane region" description="Helical" evidence="7">
    <location>
        <begin position="327"/>
        <end position="345"/>
    </location>
</feature>
<evidence type="ECO:0000313" key="10">
    <source>
        <dbReference type="Proteomes" id="UP000197781"/>
    </source>
</evidence>
<evidence type="ECO:0000256" key="3">
    <source>
        <dbReference type="ARBA" id="ARBA00022475"/>
    </source>
</evidence>
<dbReference type="InterPro" id="IPR036259">
    <property type="entry name" value="MFS_trans_sf"/>
</dbReference>
<organism evidence="9 10">
    <name type="scientific">Brevibacillus formosus</name>
    <dbReference type="NCBI Taxonomy" id="54913"/>
    <lineage>
        <taxon>Bacteria</taxon>
        <taxon>Bacillati</taxon>
        <taxon>Bacillota</taxon>
        <taxon>Bacilli</taxon>
        <taxon>Bacillales</taxon>
        <taxon>Paenibacillaceae</taxon>
        <taxon>Brevibacillus</taxon>
    </lineage>
</organism>
<dbReference type="AlphaFoldDB" id="A0A220MR27"/>
<feature type="transmembrane region" description="Helical" evidence="7">
    <location>
        <begin position="66"/>
        <end position="84"/>
    </location>
</feature>
<reference evidence="9 10" key="1">
    <citation type="submission" date="2016-11" db="EMBL/GenBank/DDBJ databases">
        <authorList>
            <person name="Jaros S."/>
            <person name="Januszkiewicz K."/>
            <person name="Wedrychowicz H."/>
        </authorList>
    </citation>
    <scope>NUCLEOTIDE SEQUENCE [LARGE SCALE GENOMIC DNA]</scope>
    <source>
        <strain evidence="9 10">NF2</strain>
    </source>
</reference>
<feature type="transmembrane region" description="Helical" evidence="7">
    <location>
        <begin position="116"/>
        <end position="134"/>
    </location>
</feature>
<accession>A0A220MR27</accession>
<dbReference type="Pfam" id="PF07690">
    <property type="entry name" value="MFS_1"/>
    <property type="match status" value="1"/>
</dbReference>
<feature type="domain" description="Major facilitator superfamily (MFS) profile" evidence="8">
    <location>
        <begin position="233"/>
        <end position="412"/>
    </location>
</feature>
<dbReference type="InterPro" id="IPR020846">
    <property type="entry name" value="MFS_dom"/>
</dbReference>